<name>A0A1H0DB82_9BACT</name>
<feature type="transmembrane region" description="Helical" evidence="1">
    <location>
        <begin position="273"/>
        <end position="292"/>
    </location>
</feature>
<dbReference type="OrthoDB" id="5471546at2"/>
<reference evidence="2 3" key="1">
    <citation type="submission" date="2016-10" db="EMBL/GenBank/DDBJ databases">
        <authorList>
            <person name="de Groot N.N."/>
        </authorList>
    </citation>
    <scope>NUCLEOTIDE SEQUENCE [LARGE SCALE GENOMIC DNA]</scope>
    <source>
        <strain evidence="2 3">DSM 15269</strain>
    </source>
</reference>
<dbReference type="EMBL" id="FNIN01000004">
    <property type="protein sequence ID" value="SDN67375.1"/>
    <property type="molecule type" value="Genomic_DNA"/>
</dbReference>
<sequence length="300" mass="34382">MHFSFFFSGHPIKPFGILGLVLWLILIPLGCFSLSCIIEIFYLIYKKSVLDKLSNQLARLGFIFLSAITLSIAIICLVPGFQDTAFKSFFIFKQTFLICIATAFLLSVAYIFSWKALKNLKILHILLGFSSLASYKIFLSGIFLILFNLALPQPKLLPPLHSLFYPILGQLFILSFVFAISVAWPYLILRRNKDDFGRDYYRFAIKHLSKWNLIMLGASFIPCTIIFLMLKEKFLFSPLLGPASMIILGMGLLAILSVILLKQNQPLRYKAWFFLAPLPALVILIFRLISYVELIKMWRL</sequence>
<feature type="transmembrane region" description="Helical" evidence="1">
    <location>
        <begin position="20"/>
        <end position="45"/>
    </location>
</feature>
<protein>
    <submittedName>
        <fullName evidence="2">Uncharacterized protein</fullName>
    </submittedName>
</protein>
<evidence type="ECO:0000256" key="1">
    <source>
        <dbReference type="SAM" id="Phobius"/>
    </source>
</evidence>
<feature type="transmembrane region" description="Helical" evidence="1">
    <location>
        <begin position="210"/>
        <end position="230"/>
    </location>
</feature>
<proteinExistence type="predicted"/>
<gene>
    <name evidence="2" type="ORF">SAMN04488516_104104</name>
</gene>
<feature type="transmembrane region" description="Helical" evidence="1">
    <location>
        <begin position="242"/>
        <end position="261"/>
    </location>
</feature>
<evidence type="ECO:0000313" key="2">
    <source>
        <dbReference type="EMBL" id="SDN67375.1"/>
    </source>
</evidence>
<keyword evidence="1" id="KW-0472">Membrane</keyword>
<keyword evidence="3" id="KW-1185">Reference proteome</keyword>
<dbReference type="STRING" id="206665.SAMN04488516_104104"/>
<feature type="transmembrane region" description="Helical" evidence="1">
    <location>
        <begin position="94"/>
        <end position="113"/>
    </location>
</feature>
<organism evidence="2 3">
    <name type="scientific">Desulfonauticus submarinus</name>
    <dbReference type="NCBI Taxonomy" id="206665"/>
    <lineage>
        <taxon>Bacteria</taxon>
        <taxon>Pseudomonadati</taxon>
        <taxon>Thermodesulfobacteriota</taxon>
        <taxon>Desulfovibrionia</taxon>
        <taxon>Desulfovibrionales</taxon>
        <taxon>Desulfonauticaceae</taxon>
        <taxon>Desulfonauticus</taxon>
    </lineage>
</organism>
<feature type="transmembrane region" description="Helical" evidence="1">
    <location>
        <begin position="125"/>
        <end position="151"/>
    </location>
</feature>
<accession>A0A1H0DB82</accession>
<dbReference type="Proteomes" id="UP000199602">
    <property type="component" value="Unassembled WGS sequence"/>
</dbReference>
<dbReference type="AlphaFoldDB" id="A0A1H0DB82"/>
<dbReference type="RefSeq" id="WP_092064883.1">
    <property type="nucleotide sequence ID" value="NZ_FNIN01000004.1"/>
</dbReference>
<keyword evidence="1" id="KW-1133">Transmembrane helix</keyword>
<feature type="transmembrane region" description="Helical" evidence="1">
    <location>
        <begin position="57"/>
        <end position="82"/>
    </location>
</feature>
<evidence type="ECO:0000313" key="3">
    <source>
        <dbReference type="Proteomes" id="UP000199602"/>
    </source>
</evidence>
<keyword evidence="1" id="KW-0812">Transmembrane</keyword>
<feature type="transmembrane region" description="Helical" evidence="1">
    <location>
        <begin position="163"/>
        <end position="189"/>
    </location>
</feature>